<dbReference type="Gene3D" id="3.40.190.290">
    <property type="match status" value="1"/>
</dbReference>
<dbReference type="InterPro" id="IPR005119">
    <property type="entry name" value="LysR_subst-bd"/>
</dbReference>
<keyword evidence="7" id="KW-1185">Reference proteome</keyword>
<evidence type="ECO:0000313" key="6">
    <source>
        <dbReference type="EMBL" id="MFC0385172.1"/>
    </source>
</evidence>
<keyword evidence="3" id="KW-0238">DNA-binding</keyword>
<evidence type="ECO:0000256" key="1">
    <source>
        <dbReference type="ARBA" id="ARBA00009437"/>
    </source>
</evidence>
<protein>
    <submittedName>
        <fullName evidence="6">LysR family transcriptional regulator</fullName>
    </submittedName>
</protein>
<dbReference type="Gene3D" id="1.10.10.10">
    <property type="entry name" value="Winged helix-like DNA-binding domain superfamily/Winged helix DNA-binding domain"/>
    <property type="match status" value="1"/>
</dbReference>
<dbReference type="PANTHER" id="PTHR30537:SF5">
    <property type="entry name" value="HTH-TYPE TRANSCRIPTIONAL ACTIVATOR TTDR-RELATED"/>
    <property type="match status" value="1"/>
</dbReference>
<dbReference type="InterPro" id="IPR036388">
    <property type="entry name" value="WH-like_DNA-bd_sf"/>
</dbReference>
<dbReference type="InterPro" id="IPR058163">
    <property type="entry name" value="LysR-type_TF_proteobact-type"/>
</dbReference>
<evidence type="ECO:0000259" key="5">
    <source>
        <dbReference type="PROSITE" id="PS50931"/>
    </source>
</evidence>
<dbReference type="SUPFAM" id="SSF46785">
    <property type="entry name" value="Winged helix' DNA-binding domain"/>
    <property type="match status" value="1"/>
</dbReference>
<dbReference type="RefSeq" id="WP_377049327.1">
    <property type="nucleotide sequence ID" value="NZ_JBHLVZ010000003.1"/>
</dbReference>
<dbReference type="Proteomes" id="UP001589789">
    <property type="component" value="Unassembled WGS sequence"/>
</dbReference>
<sequence length="302" mass="33059">MDRLTALKTFVEIVEAGSFTAAAARLSSGPSAVTKRLLALEGSLGVRLLHRTTHGVALTDEGEICLERARRVLEEMDGIEQQLAGRHERASGELRVAVPAAMGQVYLLPHLSRFLSAHPAVSLRLEYEDGTPDLVRGRFDLAIRIGEPQDGRLVARRLARSWRVTCATPAYLARHAEPTDLAQLRGHACITLLRDGRRRVWRFRRGEDEVRFLPPAGLTVNSGVALRGCVLDGLGVVQCNSILVAPELGNGVLRAVLPDLAVPSDDLYVVYPSNRHAVPRVGAFLRFLLDVFRPYGRQDGAA</sequence>
<keyword evidence="4" id="KW-0804">Transcription</keyword>
<comment type="similarity">
    <text evidence="1">Belongs to the LysR transcriptional regulatory family.</text>
</comment>
<dbReference type="InterPro" id="IPR036390">
    <property type="entry name" value="WH_DNA-bd_sf"/>
</dbReference>
<evidence type="ECO:0000313" key="7">
    <source>
        <dbReference type="Proteomes" id="UP001589789"/>
    </source>
</evidence>
<evidence type="ECO:0000256" key="3">
    <source>
        <dbReference type="ARBA" id="ARBA00023125"/>
    </source>
</evidence>
<organism evidence="6 7">
    <name type="scientific">Muricoccus vinaceus</name>
    <dbReference type="NCBI Taxonomy" id="424704"/>
    <lineage>
        <taxon>Bacteria</taxon>
        <taxon>Pseudomonadati</taxon>
        <taxon>Pseudomonadota</taxon>
        <taxon>Alphaproteobacteria</taxon>
        <taxon>Acetobacterales</taxon>
        <taxon>Roseomonadaceae</taxon>
        <taxon>Muricoccus</taxon>
    </lineage>
</organism>
<dbReference type="CDD" id="cd08422">
    <property type="entry name" value="PBP2_CrgA_like"/>
    <property type="match status" value="1"/>
</dbReference>
<dbReference type="Pfam" id="PF00126">
    <property type="entry name" value="HTH_1"/>
    <property type="match status" value="1"/>
</dbReference>
<gene>
    <name evidence="6" type="ORF">ACFFIC_06350</name>
</gene>
<accession>A0ABV6INN1</accession>
<reference evidence="6 7" key="1">
    <citation type="submission" date="2024-09" db="EMBL/GenBank/DDBJ databases">
        <authorList>
            <person name="Sun Q."/>
            <person name="Mori K."/>
        </authorList>
    </citation>
    <scope>NUCLEOTIDE SEQUENCE [LARGE SCALE GENOMIC DNA]</scope>
    <source>
        <strain evidence="6 7">CCM 7468</strain>
    </source>
</reference>
<keyword evidence="2" id="KW-0805">Transcription regulation</keyword>
<feature type="domain" description="HTH lysR-type" evidence="5">
    <location>
        <begin position="1"/>
        <end position="59"/>
    </location>
</feature>
<dbReference type="Pfam" id="PF03466">
    <property type="entry name" value="LysR_substrate"/>
    <property type="match status" value="1"/>
</dbReference>
<dbReference type="InterPro" id="IPR000847">
    <property type="entry name" value="LysR_HTH_N"/>
</dbReference>
<comment type="caution">
    <text evidence="6">The sequence shown here is derived from an EMBL/GenBank/DDBJ whole genome shotgun (WGS) entry which is preliminary data.</text>
</comment>
<dbReference type="PROSITE" id="PS50931">
    <property type="entry name" value="HTH_LYSR"/>
    <property type="match status" value="1"/>
</dbReference>
<dbReference type="EMBL" id="JBHLVZ010000003">
    <property type="protein sequence ID" value="MFC0385172.1"/>
    <property type="molecule type" value="Genomic_DNA"/>
</dbReference>
<dbReference type="PANTHER" id="PTHR30537">
    <property type="entry name" value="HTH-TYPE TRANSCRIPTIONAL REGULATOR"/>
    <property type="match status" value="1"/>
</dbReference>
<name>A0ABV6INN1_9PROT</name>
<evidence type="ECO:0000256" key="4">
    <source>
        <dbReference type="ARBA" id="ARBA00023163"/>
    </source>
</evidence>
<proteinExistence type="inferred from homology"/>
<evidence type="ECO:0000256" key="2">
    <source>
        <dbReference type="ARBA" id="ARBA00023015"/>
    </source>
</evidence>
<dbReference type="SUPFAM" id="SSF53850">
    <property type="entry name" value="Periplasmic binding protein-like II"/>
    <property type="match status" value="1"/>
</dbReference>